<comment type="caution">
    <text evidence="3">The sequence shown here is derived from an EMBL/GenBank/DDBJ whole genome shotgun (WGS) entry which is preliminary data.</text>
</comment>
<accession>A0AA39WK80</accession>
<evidence type="ECO:0000256" key="1">
    <source>
        <dbReference type="ARBA" id="ARBA00005986"/>
    </source>
</evidence>
<evidence type="ECO:0000259" key="2">
    <source>
        <dbReference type="Pfam" id="PF07110"/>
    </source>
</evidence>
<dbReference type="InterPro" id="IPR009799">
    <property type="entry name" value="EthD_dom"/>
</dbReference>
<keyword evidence="4" id="KW-1185">Reference proteome</keyword>
<evidence type="ECO:0000313" key="3">
    <source>
        <dbReference type="EMBL" id="KAK0616904.1"/>
    </source>
</evidence>
<organism evidence="3 4">
    <name type="scientific">Immersiella caudata</name>
    <dbReference type="NCBI Taxonomy" id="314043"/>
    <lineage>
        <taxon>Eukaryota</taxon>
        <taxon>Fungi</taxon>
        <taxon>Dikarya</taxon>
        <taxon>Ascomycota</taxon>
        <taxon>Pezizomycotina</taxon>
        <taxon>Sordariomycetes</taxon>
        <taxon>Sordariomycetidae</taxon>
        <taxon>Sordariales</taxon>
        <taxon>Lasiosphaeriaceae</taxon>
        <taxon>Immersiella</taxon>
    </lineage>
</organism>
<name>A0AA39WK80_9PEZI</name>
<dbReference type="AlphaFoldDB" id="A0AA39WK80"/>
<dbReference type="Proteomes" id="UP001175000">
    <property type="component" value="Unassembled WGS sequence"/>
</dbReference>
<gene>
    <name evidence="3" type="ORF">B0T14DRAFT_387987</name>
</gene>
<dbReference type="SUPFAM" id="SSF54909">
    <property type="entry name" value="Dimeric alpha+beta barrel"/>
    <property type="match status" value="1"/>
</dbReference>
<reference evidence="3" key="1">
    <citation type="submission" date="2023-06" db="EMBL/GenBank/DDBJ databases">
        <title>Genome-scale phylogeny and comparative genomics of the fungal order Sordariales.</title>
        <authorList>
            <consortium name="Lawrence Berkeley National Laboratory"/>
            <person name="Hensen N."/>
            <person name="Bonometti L."/>
            <person name="Westerberg I."/>
            <person name="Brannstrom I.O."/>
            <person name="Guillou S."/>
            <person name="Cros-Aarteil S."/>
            <person name="Calhoun S."/>
            <person name="Haridas S."/>
            <person name="Kuo A."/>
            <person name="Mondo S."/>
            <person name="Pangilinan J."/>
            <person name="Riley R."/>
            <person name="Labutti K."/>
            <person name="Andreopoulos B."/>
            <person name="Lipzen A."/>
            <person name="Chen C."/>
            <person name="Yanf M."/>
            <person name="Daum C."/>
            <person name="Ng V."/>
            <person name="Clum A."/>
            <person name="Steindorff A."/>
            <person name="Ohm R."/>
            <person name="Martin F."/>
            <person name="Silar P."/>
            <person name="Natvig D."/>
            <person name="Lalanne C."/>
            <person name="Gautier V."/>
            <person name="Ament-Velasquez S.L."/>
            <person name="Kruys A."/>
            <person name="Hutchinson M.I."/>
            <person name="Powell A.J."/>
            <person name="Barry K."/>
            <person name="Miller A.N."/>
            <person name="Grigoriev I.V."/>
            <person name="Debuchy R."/>
            <person name="Gladieux P."/>
            <person name="Thoren M.H."/>
            <person name="Johannesson H."/>
        </authorList>
    </citation>
    <scope>NUCLEOTIDE SEQUENCE</scope>
    <source>
        <strain evidence="3">CBS 606.72</strain>
    </source>
</reference>
<feature type="domain" description="EthD" evidence="2">
    <location>
        <begin position="11"/>
        <end position="111"/>
    </location>
</feature>
<dbReference type="Pfam" id="PF07110">
    <property type="entry name" value="EthD"/>
    <property type="match status" value="1"/>
</dbReference>
<comment type="similarity">
    <text evidence="1">Belongs to the tpcK family.</text>
</comment>
<sequence>LLKFSVQFNRKEGITEEAFTTYMNTVQMPRAAPVIKKHGIVKYSLFLSPSPMRAAFGDELINQLDKPTWKMTGFDAMTSYWVRSPDELRALLADPEWEENVTGPEAEWIDMETVVVLAGFETTYVE</sequence>
<feature type="non-terminal residue" evidence="3">
    <location>
        <position position="126"/>
    </location>
</feature>
<dbReference type="EMBL" id="JAULSU010000005">
    <property type="protein sequence ID" value="KAK0616904.1"/>
    <property type="molecule type" value="Genomic_DNA"/>
</dbReference>
<proteinExistence type="inferred from homology"/>
<dbReference type="InterPro" id="IPR011008">
    <property type="entry name" value="Dimeric_a/b-barrel"/>
</dbReference>
<dbReference type="GO" id="GO:0016491">
    <property type="term" value="F:oxidoreductase activity"/>
    <property type="evidence" value="ECO:0007669"/>
    <property type="project" value="InterPro"/>
</dbReference>
<dbReference type="Gene3D" id="3.30.70.100">
    <property type="match status" value="1"/>
</dbReference>
<evidence type="ECO:0000313" key="4">
    <source>
        <dbReference type="Proteomes" id="UP001175000"/>
    </source>
</evidence>
<protein>
    <recommendedName>
        <fullName evidence="2">EthD domain-containing protein</fullName>
    </recommendedName>
</protein>
<feature type="non-terminal residue" evidence="3">
    <location>
        <position position="1"/>
    </location>
</feature>